<proteinExistence type="predicted"/>
<evidence type="ECO:0000313" key="3">
    <source>
        <dbReference type="Proteomes" id="UP001623592"/>
    </source>
</evidence>
<keyword evidence="1" id="KW-0472">Membrane</keyword>
<dbReference type="Proteomes" id="UP001623592">
    <property type="component" value="Unassembled WGS sequence"/>
</dbReference>
<protein>
    <submittedName>
        <fullName evidence="2">Uncharacterized protein</fullName>
    </submittedName>
</protein>
<sequence length="134" mass="15681">MWYNSSLFSALMGAMVTIIIFIITNIINNRKERKSNVKSFLTLLMQQYSMLFSAIYQGSINPEKIDYKLLRNELKKSMAIVFLLPENIQMNFSKLLNIYFTNEKYYDDHKSDIENILKDIVKALQSYGVDIFGI</sequence>
<evidence type="ECO:0000313" key="2">
    <source>
        <dbReference type="EMBL" id="MFL0251234.1"/>
    </source>
</evidence>
<keyword evidence="1" id="KW-1133">Transmembrane helix</keyword>
<keyword evidence="3" id="KW-1185">Reference proteome</keyword>
<name>A0ABW8TJV5_9CLOT</name>
<feature type="transmembrane region" description="Helical" evidence="1">
    <location>
        <begin position="6"/>
        <end position="27"/>
    </location>
</feature>
<evidence type="ECO:0000256" key="1">
    <source>
        <dbReference type="SAM" id="Phobius"/>
    </source>
</evidence>
<keyword evidence="1" id="KW-0812">Transmembrane</keyword>
<gene>
    <name evidence="2" type="ORF">ACJDT4_12430</name>
</gene>
<accession>A0ABW8TJV5</accession>
<organism evidence="2 3">
    <name type="scientific">Clostridium neuense</name>
    <dbReference type="NCBI Taxonomy" id="1728934"/>
    <lineage>
        <taxon>Bacteria</taxon>
        <taxon>Bacillati</taxon>
        <taxon>Bacillota</taxon>
        <taxon>Clostridia</taxon>
        <taxon>Eubacteriales</taxon>
        <taxon>Clostridiaceae</taxon>
        <taxon>Clostridium</taxon>
    </lineage>
</organism>
<comment type="caution">
    <text evidence="2">The sequence shown here is derived from an EMBL/GenBank/DDBJ whole genome shotgun (WGS) entry which is preliminary data.</text>
</comment>
<dbReference type="EMBL" id="JBJIAA010000009">
    <property type="protein sequence ID" value="MFL0251234.1"/>
    <property type="molecule type" value="Genomic_DNA"/>
</dbReference>
<dbReference type="RefSeq" id="WP_406787887.1">
    <property type="nucleotide sequence ID" value="NZ_JBJIAA010000009.1"/>
</dbReference>
<reference evidence="2 3" key="1">
    <citation type="submission" date="2024-11" db="EMBL/GenBank/DDBJ databases">
        <authorList>
            <person name="Heng Y.C."/>
            <person name="Lim A.C.H."/>
            <person name="Lee J.K.Y."/>
            <person name="Kittelmann S."/>
        </authorList>
    </citation>
    <scope>NUCLEOTIDE SEQUENCE [LARGE SCALE GENOMIC DNA]</scope>
    <source>
        <strain evidence="2 3">WILCCON 0114</strain>
    </source>
</reference>